<protein>
    <submittedName>
        <fullName evidence="1">Uncharacterized protein</fullName>
    </submittedName>
</protein>
<evidence type="ECO:0000313" key="2">
    <source>
        <dbReference type="Proteomes" id="UP000634136"/>
    </source>
</evidence>
<accession>A0A834SGD5</accession>
<comment type="caution">
    <text evidence="1">The sequence shown here is derived from an EMBL/GenBank/DDBJ whole genome shotgun (WGS) entry which is preliminary data.</text>
</comment>
<reference evidence="1" key="1">
    <citation type="submission" date="2020-09" db="EMBL/GenBank/DDBJ databases">
        <title>Genome-Enabled Discovery of Anthraquinone Biosynthesis in Senna tora.</title>
        <authorList>
            <person name="Kang S.-H."/>
            <person name="Pandey R.P."/>
            <person name="Lee C.-M."/>
            <person name="Sim J.-S."/>
            <person name="Jeong J.-T."/>
            <person name="Choi B.-S."/>
            <person name="Jung M."/>
            <person name="Ginzburg D."/>
            <person name="Zhao K."/>
            <person name="Won S.Y."/>
            <person name="Oh T.-J."/>
            <person name="Yu Y."/>
            <person name="Kim N.-H."/>
            <person name="Lee O.R."/>
            <person name="Lee T.-H."/>
            <person name="Bashyal P."/>
            <person name="Kim T.-S."/>
            <person name="Lee W.-H."/>
            <person name="Kawkins C."/>
            <person name="Kim C.-K."/>
            <person name="Kim J.S."/>
            <person name="Ahn B.O."/>
            <person name="Rhee S.Y."/>
            <person name="Sohng J.K."/>
        </authorList>
    </citation>
    <scope>NUCLEOTIDE SEQUENCE</scope>
    <source>
        <tissue evidence="1">Leaf</tissue>
    </source>
</reference>
<dbReference type="Proteomes" id="UP000634136">
    <property type="component" value="Unassembled WGS sequence"/>
</dbReference>
<sequence length="45" mass="4958">MGGRRWRCPIRGREGGLGGPSLLLRRLLMSMGPTRMGKGRDMSIS</sequence>
<name>A0A834SGD5_9FABA</name>
<proteinExistence type="predicted"/>
<gene>
    <name evidence="1" type="ORF">G2W53_041862</name>
</gene>
<dbReference type="EMBL" id="JAAIUW010000013">
    <property type="protein sequence ID" value="KAF7802751.1"/>
    <property type="molecule type" value="Genomic_DNA"/>
</dbReference>
<evidence type="ECO:0000313" key="1">
    <source>
        <dbReference type="EMBL" id="KAF7802751.1"/>
    </source>
</evidence>
<keyword evidence="2" id="KW-1185">Reference proteome</keyword>
<organism evidence="1 2">
    <name type="scientific">Senna tora</name>
    <dbReference type="NCBI Taxonomy" id="362788"/>
    <lineage>
        <taxon>Eukaryota</taxon>
        <taxon>Viridiplantae</taxon>
        <taxon>Streptophyta</taxon>
        <taxon>Embryophyta</taxon>
        <taxon>Tracheophyta</taxon>
        <taxon>Spermatophyta</taxon>
        <taxon>Magnoliopsida</taxon>
        <taxon>eudicotyledons</taxon>
        <taxon>Gunneridae</taxon>
        <taxon>Pentapetalae</taxon>
        <taxon>rosids</taxon>
        <taxon>fabids</taxon>
        <taxon>Fabales</taxon>
        <taxon>Fabaceae</taxon>
        <taxon>Caesalpinioideae</taxon>
        <taxon>Cassia clade</taxon>
        <taxon>Senna</taxon>
    </lineage>
</organism>
<dbReference type="AlphaFoldDB" id="A0A834SGD5"/>